<evidence type="ECO:0000313" key="7">
    <source>
        <dbReference type="EMBL" id="CAJ0583982.1"/>
    </source>
</evidence>
<dbReference type="PANTHER" id="PTHR10544">
    <property type="entry name" value="60S RIBOSOMAL PROTEIN L28"/>
    <property type="match status" value="1"/>
</dbReference>
<evidence type="ECO:0000259" key="6">
    <source>
        <dbReference type="Pfam" id="PF01778"/>
    </source>
</evidence>
<keyword evidence="8" id="KW-1185">Reference proteome</keyword>
<sequence>MSSDIAWQVIRNNSAFLRTRKNIPKKFSVEKFNLTNTNSQRHNGLINKKGIDVSINQKGELAVAIKSQRKSHQPVNAVVTKTLNAKNGRSALRKVGRIAGGYKAIHALPAQRRASQLLRSLKHKSAAKKPVTEAKAE</sequence>
<keyword evidence="3" id="KW-0687">Ribonucleoprotein</keyword>
<evidence type="ECO:0000256" key="2">
    <source>
        <dbReference type="ARBA" id="ARBA00022980"/>
    </source>
</evidence>
<evidence type="ECO:0000256" key="1">
    <source>
        <dbReference type="ARBA" id="ARBA00007926"/>
    </source>
</evidence>
<dbReference type="Gene3D" id="3.30.390.110">
    <property type="match status" value="1"/>
</dbReference>
<reference evidence="7" key="1">
    <citation type="submission" date="2023-06" db="EMBL/GenBank/DDBJ databases">
        <authorList>
            <person name="Delattre M."/>
        </authorList>
    </citation>
    <scope>NUCLEOTIDE SEQUENCE</scope>
    <source>
        <strain evidence="7">AF72</strain>
    </source>
</reference>
<feature type="domain" description="Ribosomal eL28/Mak16" evidence="6">
    <location>
        <begin position="6"/>
        <end position="120"/>
    </location>
</feature>
<keyword evidence="2" id="KW-0689">Ribosomal protein</keyword>
<evidence type="ECO:0000313" key="8">
    <source>
        <dbReference type="Proteomes" id="UP001177023"/>
    </source>
</evidence>
<evidence type="ECO:0000256" key="5">
    <source>
        <dbReference type="ARBA" id="ARBA00035330"/>
    </source>
</evidence>
<dbReference type="EMBL" id="CATQJA010002665">
    <property type="protein sequence ID" value="CAJ0583982.1"/>
    <property type="molecule type" value="Genomic_DNA"/>
</dbReference>
<evidence type="ECO:0000256" key="3">
    <source>
        <dbReference type="ARBA" id="ARBA00023274"/>
    </source>
</evidence>
<dbReference type="AlphaFoldDB" id="A0AA36GD10"/>
<feature type="non-terminal residue" evidence="7">
    <location>
        <position position="137"/>
    </location>
</feature>
<comment type="similarity">
    <text evidence="1">Belongs to the eukaryotic ribosomal protein eL28 family.</text>
</comment>
<name>A0AA36GD10_9BILA</name>
<dbReference type="GO" id="GO:1990904">
    <property type="term" value="C:ribonucleoprotein complex"/>
    <property type="evidence" value="ECO:0007669"/>
    <property type="project" value="UniProtKB-KW"/>
</dbReference>
<evidence type="ECO:0000256" key="4">
    <source>
        <dbReference type="ARBA" id="ARBA00035223"/>
    </source>
</evidence>
<dbReference type="InterPro" id="IPR029004">
    <property type="entry name" value="Ribosomal_eL28/Mak16"/>
</dbReference>
<proteinExistence type="inferred from homology"/>
<dbReference type="GO" id="GO:0005840">
    <property type="term" value="C:ribosome"/>
    <property type="evidence" value="ECO:0007669"/>
    <property type="project" value="UniProtKB-KW"/>
</dbReference>
<gene>
    <name evidence="7" type="ORF">MSPICULIGERA_LOCUS22050</name>
</gene>
<dbReference type="GO" id="GO:0006412">
    <property type="term" value="P:translation"/>
    <property type="evidence" value="ECO:0007669"/>
    <property type="project" value="InterPro"/>
</dbReference>
<dbReference type="Proteomes" id="UP001177023">
    <property type="component" value="Unassembled WGS sequence"/>
</dbReference>
<protein>
    <recommendedName>
        <fullName evidence="4">Large ribosomal subunit protein eL28</fullName>
    </recommendedName>
    <alternativeName>
        <fullName evidence="5">60S ribosomal protein L28</fullName>
    </alternativeName>
</protein>
<dbReference type="GO" id="GO:0003735">
    <property type="term" value="F:structural constituent of ribosome"/>
    <property type="evidence" value="ECO:0007669"/>
    <property type="project" value="InterPro"/>
</dbReference>
<organism evidence="7 8">
    <name type="scientific">Mesorhabditis spiculigera</name>
    <dbReference type="NCBI Taxonomy" id="96644"/>
    <lineage>
        <taxon>Eukaryota</taxon>
        <taxon>Metazoa</taxon>
        <taxon>Ecdysozoa</taxon>
        <taxon>Nematoda</taxon>
        <taxon>Chromadorea</taxon>
        <taxon>Rhabditida</taxon>
        <taxon>Rhabditina</taxon>
        <taxon>Rhabditomorpha</taxon>
        <taxon>Rhabditoidea</taxon>
        <taxon>Rhabditidae</taxon>
        <taxon>Mesorhabditinae</taxon>
        <taxon>Mesorhabditis</taxon>
    </lineage>
</organism>
<comment type="caution">
    <text evidence="7">The sequence shown here is derived from an EMBL/GenBank/DDBJ whole genome shotgun (WGS) entry which is preliminary data.</text>
</comment>
<dbReference type="Pfam" id="PF01778">
    <property type="entry name" value="Ribosomal_L28e"/>
    <property type="match status" value="1"/>
</dbReference>
<accession>A0AA36GD10</accession>
<dbReference type="InterPro" id="IPR002672">
    <property type="entry name" value="Ribosomal_eL28"/>
</dbReference>